<gene>
    <name evidence="1" type="ORF">SDC9_194219</name>
</gene>
<dbReference type="AlphaFoldDB" id="A0A645I5U6"/>
<proteinExistence type="predicted"/>
<evidence type="ECO:0000313" key="1">
    <source>
        <dbReference type="EMBL" id="MPN46628.1"/>
    </source>
</evidence>
<dbReference type="EMBL" id="VSSQ01107462">
    <property type="protein sequence ID" value="MPN46628.1"/>
    <property type="molecule type" value="Genomic_DNA"/>
</dbReference>
<reference evidence="1" key="1">
    <citation type="submission" date="2019-08" db="EMBL/GenBank/DDBJ databases">
        <authorList>
            <person name="Kucharzyk K."/>
            <person name="Murdoch R.W."/>
            <person name="Higgins S."/>
            <person name="Loffler F."/>
        </authorList>
    </citation>
    <scope>NUCLEOTIDE SEQUENCE</scope>
</reference>
<accession>A0A645I5U6</accession>
<name>A0A645I5U6_9ZZZZ</name>
<sequence>MIPANGVVQLLQRMDHTGIAAVVEVRVQLAVEHRAGVVVVNLLIAAAHAPNLDAPGSAAVGVARKQMLAPAAITKVVARIRIVFHRSFLPFCCAIV</sequence>
<protein>
    <submittedName>
        <fullName evidence="1">Uncharacterized protein</fullName>
    </submittedName>
</protein>
<comment type="caution">
    <text evidence="1">The sequence shown here is derived from an EMBL/GenBank/DDBJ whole genome shotgun (WGS) entry which is preliminary data.</text>
</comment>
<organism evidence="1">
    <name type="scientific">bioreactor metagenome</name>
    <dbReference type="NCBI Taxonomy" id="1076179"/>
    <lineage>
        <taxon>unclassified sequences</taxon>
        <taxon>metagenomes</taxon>
        <taxon>ecological metagenomes</taxon>
    </lineage>
</organism>